<reference evidence="1" key="1">
    <citation type="submission" date="2021-01" db="EMBL/GenBank/DDBJ databases">
        <title>Metabolic potential, ecology and presence of endohyphal bacteria is reflected in genomic diversity of Mucoromycotina.</title>
        <authorList>
            <person name="Muszewska A."/>
            <person name="Okrasinska A."/>
            <person name="Steczkiewicz K."/>
            <person name="Drgas O."/>
            <person name="Orlowska M."/>
            <person name="Perlinska-Lenart U."/>
            <person name="Aleksandrzak-Piekarczyk T."/>
            <person name="Szatraj K."/>
            <person name="Zielenkiewicz U."/>
            <person name="Pilsyk S."/>
            <person name="Malc E."/>
            <person name="Mieczkowski P."/>
            <person name="Kruszewska J.S."/>
            <person name="Biernat P."/>
            <person name="Pawlowska J."/>
        </authorList>
    </citation>
    <scope>NUCLEOTIDE SEQUENCE</scope>
    <source>
        <strain evidence="1">WA0000018081</strain>
    </source>
</reference>
<organism evidence="1 2">
    <name type="scientific">Thamnidium elegans</name>
    <dbReference type="NCBI Taxonomy" id="101142"/>
    <lineage>
        <taxon>Eukaryota</taxon>
        <taxon>Fungi</taxon>
        <taxon>Fungi incertae sedis</taxon>
        <taxon>Mucoromycota</taxon>
        <taxon>Mucoromycotina</taxon>
        <taxon>Mucoromycetes</taxon>
        <taxon>Mucorales</taxon>
        <taxon>Mucorineae</taxon>
        <taxon>Mucoraceae</taxon>
        <taxon>Thamnidium</taxon>
    </lineage>
</organism>
<name>A0A8H7T0K0_9FUNG</name>
<sequence length="84" mass="9550">MHIVNNTTQYVTVGYIHKSDPTESIAAKQKSLSPQEYKLKTKTLCRYVFASVDTNAEVLIENRDYEKKRKVIIAENTIGDCQGI</sequence>
<comment type="caution">
    <text evidence="1">The sequence shown here is derived from an EMBL/GenBank/DDBJ whole genome shotgun (WGS) entry which is preliminary data.</text>
</comment>
<evidence type="ECO:0000313" key="1">
    <source>
        <dbReference type="EMBL" id="KAG2237643.1"/>
    </source>
</evidence>
<accession>A0A8H7T0K0</accession>
<dbReference type="Proteomes" id="UP000613177">
    <property type="component" value="Unassembled WGS sequence"/>
</dbReference>
<protein>
    <submittedName>
        <fullName evidence="1">Uncharacterized protein</fullName>
    </submittedName>
</protein>
<dbReference type="AlphaFoldDB" id="A0A8H7T0K0"/>
<keyword evidence="2" id="KW-1185">Reference proteome</keyword>
<dbReference type="EMBL" id="JAEPRE010000004">
    <property type="protein sequence ID" value="KAG2237643.1"/>
    <property type="molecule type" value="Genomic_DNA"/>
</dbReference>
<gene>
    <name evidence="1" type="ORF">INT48_004546</name>
</gene>
<proteinExistence type="predicted"/>
<evidence type="ECO:0000313" key="2">
    <source>
        <dbReference type="Proteomes" id="UP000613177"/>
    </source>
</evidence>